<evidence type="ECO:0000256" key="1">
    <source>
        <dbReference type="PROSITE-ProRule" id="PRU00023"/>
    </source>
</evidence>
<evidence type="ECO:0000256" key="2">
    <source>
        <dbReference type="SAM" id="SignalP"/>
    </source>
</evidence>
<dbReference type="EMBL" id="PYOC01000001">
    <property type="protein sequence ID" value="PSV49187.1"/>
    <property type="molecule type" value="Genomic_DNA"/>
</dbReference>
<proteinExistence type="predicted"/>
<accession>A0A2T3LCU7</accession>
<comment type="caution">
    <text evidence="3">The sequence shown here is derived from an EMBL/GenBank/DDBJ whole genome shotgun (WGS) entry which is preliminary data.</text>
</comment>
<protein>
    <submittedName>
        <fullName evidence="3">Uncharacterized protein</fullName>
    </submittedName>
</protein>
<name>A0A2T3LCU7_9GAMM</name>
<dbReference type="Proteomes" id="UP000241803">
    <property type="component" value="Unassembled WGS sequence"/>
</dbReference>
<evidence type="ECO:0000313" key="3">
    <source>
        <dbReference type="EMBL" id="PSV49187.1"/>
    </source>
</evidence>
<reference evidence="3 4" key="1">
    <citation type="submission" date="2018-03" db="EMBL/GenBank/DDBJ databases">
        <title>Whole genome sequencing of Histamine producing bacteria.</title>
        <authorList>
            <person name="Butler K."/>
        </authorList>
    </citation>
    <scope>NUCLEOTIDE SEQUENCE [LARGE SCALE GENOMIC DNA]</scope>
    <source>
        <strain evidence="3 4">ATCC 19614</strain>
    </source>
</reference>
<dbReference type="InterPro" id="IPR002110">
    <property type="entry name" value="Ankyrin_rpt"/>
</dbReference>
<feature type="repeat" description="ANK" evidence="1">
    <location>
        <begin position="381"/>
        <end position="413"/>
    </location>
</feature>
<dbReference type="Gene3D" id="1.25.40.20">
    <property type="entry name" value="Ankyrin repeat-containing domain"/>
    <property type="match status" value="1"/>
</dbReference>
<dbReference type="Gene3D" id="3.10.28.20">
    <property type="entry name" value="Acetamidase/Formamidase-like domains"/>
    <property type="match status" value="1"/>
</dbReference>
<dbReference type="SUPFAM" id="SSF48403">
    <property type="entry name" value="Ankyrin repeat"/>
    <property type="match status" value="1"/>
</dbReference>
<keyword evidence="2" id="KW-0732">Signal</keyword>
<organism evidence="3 4">
    <name type="scientific">Photobacterium indicum</name>
    <dbReference type="NCBI Taxonomy" id="81447"/>
    <lineage>
        <taxon>Bacteria</taxon>
        <taxon>Pseudomonadati</taxon>
        <taxon>Pseudomonadota</taxon>
        <taxon>Gammaproteobacteria</taxon>
        <taxon>Vibrionales</taxon>
        <taxon>Vibrionaceae</taxon>
        <taxon>Photobacterium</taxon>
    </lineage>
</organism>
<dbReference type="RefSeq" id="WP_107251849.1">
    <property type="nucleotide sequence ID" value="NZ_PYOC01000001.1"/>
</dbReference>
<evidence type="ECO:0000313" key="4">
    <source>
        <dbReference type="Proteomes" id="UP000241803"/>
    </source>
</evidence>
<sequence length="497" mass="55878">MKFITLSVIPLVVLSASTYASDSAVCQFLPPSPMPSWVNNDTHDDDYYYAVGGASGKSGEKFVPINVFISNAREDAIANLSSSIRSSIKVSTKRTIESKKSTKTKAEIRKEVKYKSELVSQTALSAVMDDVRWLDNKNCLLWYRVKVSKAGAEFAVTSYVNDVEQRLTKRIDELTKREIEQILSDNGFAPTSVDATRALLNNRFAVYRGQQYNIAELYHQSGFDWLDEEQSETFSIKWANVLFYGGTPSLNVPMSVVVSGSSPENITRALKQLKSFGIDLNNAKVSIGKQSDKLVPFTNKGQYSDDYYTLLPVMNTQTQNKSISTFVSLKKKLKRPFVYNFNTVEGFEYFGLMHTVAMEHRIDLIKPLSELGISLNQSSAHGYTPLAVSLELRDIDFASQLIQLGANIKANDYIAYKVAYLNWHLNNYVTPASTAQLPIPLPELKQITNALKPNKKIKFSIEQFIHNIAPIEVIQTTHYLDTNKYEKITFVNGEVVK</sequence>
<feature type="chain" id="PRO_5015736591" evidence="2">
    <location>
        <begin position="21"/>
        <end position="497"/>
    </location>
</feature>
<dbReference type="InterPro" id="IPR036770">
    <property type="entry name" value="Ankyrin_rpt-contain_sf"/>
</dbReference>
<keyword evidence="1" id="KW-0040">ANK repeat</keyword>
<dbReference type="AlphaFoldDB" id="A0A2T3LCU7"/>
<keyword evidence="4" id="KW-1185">Reference proteome</keyword>
<feature type="signal peptide" evidence="2">
    <location>
        <begin position="1"/>
        <end position="20"/>
    </location>
</feature>
<gene>
    <name evidence="3" type="ORF">C9J47_01030</name>
</gene>
<dbReference type="PROSITE" id="PS50088">
    <property type="entry name" value="ANK_REPEAT"/>
    <property type="match status" value="1"/>
</dbReference>